<keyword evidence="2" id="KW-1185">Reference proteome</keyword>
<organism evidence="1 2">
    <name type="scientific">Buttiauxella brennerae ATCC 51605</name>
    <dbReference type="NCBI Taxonomy" id="1354251"/>
    <lineage>
        <taxon>Bacteria</taxon>
        <taxon>Pseudomonadati</taxon>
        <taxon>Pseudomonadota</taxon>
        <taxon>Gammaproteobacteria</taxon>
        <taxon>Enterobacterales</taxon>
        <taxon>Enterobacteriaceae</taxon>
        <taxon>Buttiauxella</taxon>
    </lineage>
</organism>
<evidence type="ECO:0000313" key="1">
    <source>
        <dbReference type="EMBL" id="OAT31989.1"/>
    </source>
</evidence>
<dbReference type="EMBL" id="LXER01000017">
    <property type="protein sequence ID" value="OAT31989.1"/>
    <property type="molecule type" value="Genomic_DNA"/>
</dbReference>
<name>A0A1B7IQH9_9ENTR</name>
<dbReference type="PATRIC" id="fig|1354251.4.peg.1941"/>
<proteinExistence type="predicted"/>
<evidence type="ECO:0008006" key="3">
    <source>
        <dbReference type="Google" id="ProtNLM"/>
    </source>
</evidence>
<evidence type="ECO:0000313" key="2">
    <source>
        <dbReference type="Proteomes" id="UP000078410"/>
    </source>
</evidence>
<dbReference type="Proteomes" id="UP000078410">
    <property type="component" value="Unassembled WGS sequence"/>
</dbReference>
<sequence>MVAKVRGIREAQQNLNKLIDNIQSKKSVRAIYSALFIIGAASAKEVPRDTSTLVNSQFREVEAKGGVVLGRVGYSVAYAAAVHEAPGKYLNTQTDRPVGRGETPGSRGVIWGPNGNPKFLYWPAKDSENEVRKAIIQEMSL</sequence>
<comment type="caution">
    <text evidence="1">The sequence shown here is derived from an EMBL/GenBank/DDBJ whole genome shotgun (WGS) entry which is preliminary data.</text>
</comment>
<dbReference type="AlphaFoldDB" id="A0A1B7IQH9"/>
<accession>A0A1B7IQH9</accession>
<dbReference type="RefSeq" id="WP_064558958.1">
    <property type="nucleotide sequence ID" value="NZ_LXER01000017.1"/>
</dbReference>
<protein>
    <recommendedName>
        <fullName evidence="3">HK97 gp10 family phage protein</fullName>
    </recommendedName>
</protein>
<gene>
    <name evidence="1" type="ORF">M975_1881</name>
</gene>
<reference evidence="1 2" key="1">
    <citation type="submission" date="2016-04" db="EMBL/GenBank/DDBJ databases">
        <title>ATOL: Assembling a taxonomically balanced genome-scale reconstruction of the evolutionary history of the Enterobacteriaceae.</title>
        <authorList>
            <person name="Plunkett G.III."/>
            <person name="Neeno-Eckwall E.C."/>
            <person name="Glasner J.D."/>
            <person name="Perna N.T."/>
        </authorList>
    </citation>
    <scope>NUCLEOTIDE SEQUENCE [LARGE SCALE GENOMIC DNA]</scope>
    <source>
        <strain evidence="1 2">ATCC 51605</strain>
    </source>
</reference>
<dbReference type="OrthoDB" id="6444777at2"/>